<feature type="binding site" description="in other chain" evidence="14">
    <location>
        <position position="230"/>
    </location>
    <ligand>
        <name>substrate</name>
        <note>ligand shared between dimeric partners</note>
    </ligand>
</feature>
<feature type="binding site" evidence="14">
    <location>
        <position position="253"/>
    </location>
    <ligand>
        <name>substrate</name>
        <note>ligand shared between dimeric partners</note>
    </ligand>
</feature>
<evidence type="ECO:0000256" key="4">
    <source>
        <dbReference type="ARBA" id="ARBA00022490"/>
    </source>
</evidence>
<keyword evidence="10 14" id="KW-0067">ATP-binding</keyword>
<evidence type="ECO:0000256" key="8">
    <source>
        <dbReference type="ARBA" id="ARBA00022741"/>
    </source>
</evidence>
<dbReference type="InterPro" id="IPR012003">
    <property type="entry name" value="ATP_PFK_prok-type"/>
</dbReference>
<dbReference type="PANTHER" id="PTHR13697:SF4">
    <property type="entry name" value="ATP-DEPENDENT 6-PHOSPHOFRUCTOKINASE"/>
    <property type="match status" value="1"/>
</dbReference>
<feature type="binding site" description="in other chain" evidence="14">
    <location>
        <begin position="259"/>
        <end position="262"/>
    </location>
    <ligand>
        <name>substrate</name>
        <note>ligand shared between dimeric partners</note>
    </ligand>
</feature>
<feature type="binding site" description="in other chain" evidence="14">
    <location>
        <position position="162"/>
    </location>
    <ligand>
        <name>ADP</name>
        <dbReference type="ChEBI" id="CHEBI:456216"/>
        <note>allosteric activator; ligand shared between dimeric partners</note>
    </ligand>
</feature>
<dbReference type="EC" id="2.7.1.11" evidence="14"/>
<dbReference type="HAMAP" id="MF_00339">
    <property type="entry name" value="Phosphofructokinase_I_B1"/>
    <property type="match status" value="1"/>
</dbReference>
<dbReference type="EMBL" id="JANRMI010000001">
    <property type="protein sequence ID" value="MDG0815373.1"/>
    <property type="molecule type" value="Genomic_DNA"/>
</dbReference>
<comment type="subcellular location">
    <subcellularLocation>
        <location evidence="2 14">Cytoplasm</location>
    </subcellularLocation>
</comment>
<name>A0ABT6DJU6_9BACT</name>
<evidence type="ECO:0000256" key="7">
    <source>
        <dbReference type="ARBA" id="ARBA00022723"/>
    </source>
</evidence>
<dbReference type="PRINTS" id="PR00476">
    <property type="entry name" value="PHFRCTKINASE"/>
</dbReference>
<dbReference type="NCBIfam" id="NF002872">
    <property type="entry name" value="PRK03202.1"/>
    <property type="match status" value="1"/>
</dbReference>
<comment type="similarity">
    <text evidence="14">Belongs to the phosphofructokinase type A (PFKA) family. ATP-dependent PFK group I subfamily. Prokaryotic clade 'B1' sub-subfamily.</text>
</comment>
<evidence type="ECO:0000256" key="12">
    <source>
        <dbReference type="ARBA" id="ARBA00023152"/>
    </source>
</evidence>
<feature type="binding site" evidence="14">
    <location>
        <position position="110"/>
    </location>
    <ligand>
        <name>Mg(2+)</name>
        <dbReference type="ChEBI" id="CHEBI:18420"/>
        <note>catalytic</note>
    </ligand>
</feature>
<evidence type="ECO:0000256" key="9">
    <source>
        <dbReference type="ARBA" id="ARBA00022777"/>
    </source>
</evidence>
<feature type="binding site" evidence="14">
    <location>
        <position position="18"/>
    </location>
    <ligand>
        <name>ATP</name>
        <dbReference type="ChEBI" id="CHEBI:30616"/>
    </ligand>
</feature>
<evidence type="ECO:0000256" key="11">
    <source>
        <dbReference type="ARBA" id="ARBA00022842"/>
    </source>
</evidence>
<comment type="caution">
    <text evidence="16">The sequence shown here is derived from an EMBL/GenBank/DDBJ whole genome shotgun (WGS) entry which is preliminary data.</text>
</comment>
<gene>
    <name evidence="14 16" type="primary">pfkA</name>
    <name evidence="16" type="ORF">NWE73_03300</name>
</gene>
<feature type="binding site" description="in other chain" evidence="14">
    <location>
        <begin position="193"/>
        <end position="195"/>
    </location>
    <ligand>
        <name>ADP</name>
        <dbReference type="ChEBI" id="CHEBI:456216"/>
        <note>allosteric activator; ligand shared between dimeric partners</note>
    </ligand>
</feature>
<feature type="binding site" description="in other chain" evidence="14">
    <location>
        <position position="219"/>
    </location>
    <ligand>
        <name>ADP</name>
        <dbReference type="ChEBI" id="CHEBI:456216"/>
        <note>allosteric activator; ligand shared between dimeric partners</note>
    </ligand>
</feature>
<keyword evidence="9 14" id="KW-0418">Kinase</keyword>
<keyword evidence="7 14" id="KW-0479">Metal-binding</keyword>
<evidence type="ECO:0000256" key="10">
    <source>
        <dbReference type="ARBA" id="ARBA00022840"/>
    </source>
</evidence>
<comment type="cofactor">
    <cofactor evidence="1 14">
        <name>Mg(2+)</name>
        <dbReference type="ChEBI" id="CHEBI:18420"/>
    </cofactor>
</comment>
<dbReference type="NCBIfam" id="TIGR02482">
    <property type="entry name" value="PFKA_ATP"/>
    <property type="match status" value="1"/>
</dbReference>
<evidence type="ECO:0000256" key="3">
    <source>
        <dbReference type="ARBA" id="ARBA00004679"/>
    </source>
</evidence>
<sequence>MATFSKKISKIGVYTSGGDAPGMNAAIRAVVRVGIAQKLEVFGIHSGYIGMVDNIIQPLQLRDMANVIQRGGTILKTARSTEFMKPEGRAKAAANLKAAGIDALVCIGGDGSFRGAHALWEEHQIPVVGVPGTIDNDIYGSDKTIGFDTAVNTALEAIDRIRDTAASHDRLFIVEVMGRNSGFIASHVGLAGGAEEIFTPDGLTTVEKAIDHIKEGIARGKTSSILITAEGQKPGRAYDLADSIRKKSGMDAKVSILGHQQRGGSPTAADRILASRMGAAAVDSLLKGQCDIMIGTEGERLVTVPLDLVTKTEKKTQIDLISLANLLAT</sequence>
<feature type="active site" description="Proton acceptor" evidence="14">
    <location>
        <position position="135"/>
    </location>
</feature>
<proteinExistence type="inferred from homology"/>
<evidence type="ECO:0000259" key="15">
    <source>
        <dbReference type="Pfam" id="PF00365"/>
    </source>
</evidence>
<feature type="binding site" evidence="14">
    <location>
        <begin position="109"/>
        <end position="112"/>
    </location>
    <ligand>
        <name>ATP</name>
        <dbReference type="ChEBI" id="CHEBI:30616"/>
    </ligand>
</feature>
<dbReference type="Proteomes" id="UP001152321">
    <property type="component" value="Unassembled WGS sequence"/>
</dbReference>
<dbReference type="PIRSF" id="PIRSF000532">
    <property type="entry name" value="ATP_PFK_prok"/>
    <property type="match status" value="1"/>
</dbReference>
<keyword evidence="6 14" id="KW-0808">Transferase</keyword>
<dbReference type="RefSeq" id="WP_277576849.1">
    <property type="nucleotide sequence ID" value="NZ_JANRMI010000001.1"/>
</dbReference>
<evidence type="ECO:0000256" key="1">
    <source>
        <dbReference type="ARBA" id="ARBA00001946"/>
    </source>
</evidence>
<evidence type="ECO:0000256" key="2">
    <source>
        <dbReference type="ARBA" id="ARBA00004496"/>
    </source>
</evidence>
<dbReference type="InterPro" id="IPR000023">
    <property type="entry name" value="Phosphofructokinase_dom"/>
</dbReference>
<dbReference type="PANTHER" id="PTHR13697">
    <property type="entry name" value="PHOSPHOFRUCTOKINASE"/>
    <property type="match status" value="1"/>
</dbReference>
<comment type="function">
    <text evidence="14">Catalyzes the phosphorylation of D-fructose 6-phosphate to fructose 1,6-bisphosphate by ATP, the first committing step of glycolysis.</text>
</comment>
<dbReference type="InterPro" id="IPR035966">
    <property type="entry name" value="PKF_sf"/>
</dbReference>
<evidence type="ECO:0000313" key="17">
    <source>
        <dbReference type="Proteomes" id="UP001152321"/>
    </source>
</evidence>
<dbReference type="GO" id="GO:0003872">
    <property type="term" value="F:6-phosphofructokinase activity"/>
    <property type="evidence" value="ECO:0007669"/>
    <property type="project" value="UniProtKB-EC"/>
</dbReference>
<feature type="binding site" description="in other chain" evidence="14">
    <location>
        <begin position="133"/>
        <end position="135"/>
    </location>
    <ligand>
        <name>substrate</name>
        <note>ligand shared between dimeric partners</note>
    </ligand>
</feature>
<accession>A0ABT6DJU6</accession>
<comment type="catalytic activity">
    <reaction evidence="13 14">
        <text>beta-D-fructose 6-phosphate + ATP = beta-D-fructose 1,6-bisphosphate + ADP + H(+)</text>
        <dbReference type="Rhea" id="RHEA:16109"/>
        <dbReference type="ChEBI" id="CHEBI:15378"/>
        <dbReference type="ChEBI" id="CHEBI:30616"/>
        <dbReference type="ChEBI" id="CHEBI:32966"/>
        <dbReference type="ChEBI" id="CHEBI:57634"/>
        <dbReference type="ChEBI" id="CHEBI:456216"/>
        <dbReference type="EC" id="2.7.1.11"/>
    </reaction>
</comment>
<evidence type="ECO:0000256" key="5">
    <source>
        <dbReference type="ARBA" id="ARBA00022533"/>
    </source>
</evidence>
<evidence type="ECO:0000313" key="16">
    <source>
        <dbReference type="EMBL" id="MDG0815373.1"/>
    </source>
</evidence>
<evidence type="ECO:0000256" key="6">
    <source>
        <dbReference type="ARBA" id="ARBA00022679"/>
    </source>
</evidence>
<comment type="caution">
    <text evidence="14">Lacks conserved residue(s) required for the propagation of feature annotation.</text>
</comment>
<keyword evidence="8 14" id="KW-0547">Nucleotide-binding</keyword>
<feature type="binding site" description="in other chain" evidence="14">
    <location>
        <begin position="177"/>
        <end position="179"/>
    </location>
    <ligand>
        <name>substrate</name>
        <note>ligand shared between dimeric partners</note>
    </ligand>
</feature>
<dbReference type="Gene3D" id="3.40.50.460">
    <property type="entry name" value="Phosphofructokinase domain"/>
    <property type="match status" value="1"/>
</dbReference>
<comment type="subunit">
    <text evidence="14">Homotetramer.</text>
</comment>
<feature type="binding site" description="in other chain" evidence="14">
    <location>
        <begin position="221"/>
        <end position="223"/>
    </location>
    <ligand>
        <name>ADP</name>
        <dbReference type="ChEBI" id="CHEBI:456216"/>
        <note>allosteric activator; ligand shared between dimeric partners</note>
    </ligand>
</feature>
<reference evidence="16" key="1">
    <citation type="submission" date="2022-08" db="EMBL/GenBank/DDBJ databases">
        <title>Novel Bdellovibrio Species Isolated from Svalbard: Designation Bdellovibrio svalbardensis.</title>
        <authorList>
            <person name="Mitchell R.J."/>
            <person name="Choi S.Y."/>
        </authorList>
    </citation>
    <scope>NUCLEOTIDE SEQUENCE</scope>
    <source>
        <strain evidence="16">PAP01</strain>
    </source>
</reference>
<evidence type="ECO:0000256" key="14">
    <source>
        <dbReference type="HAMAP-Rule" id="MF_00339"/>
    </source>
</evidence>
<feature type="binding site" evidence="14">
    <location>
        <begin position="79"/>
        <end position="80"/>
    </location>
    <ligand>
        <name>ATP</name>
        <dbReference type="ChEBI" id="CHEBI:30616"/>
    </ligand>
</feature>
<comment type="activity regulation">
    <text evidence="14">Allosterically activated by ADP and other diphosphonucleosides, and allosterically inhibited by phosphoenolpyruvate.</text>
</comment>
<dbReference type="SUPFAM" id="SSF53784">
    <property type="entry name" value="Phosphofructokinase"/>
    <property type="match status" value="1"/>
</dbReference>
<protein>
    <recommendedName>
        <fullName evidence="14">ATP-dependent 6-phosphofructokinase</fullName>
        <shortName evidence="14">ATP-PFK</shortName>
        <shortName evidence="14">Phosphofructokinase</shortName>
        <ecNumber evidence="14">2.7.1.11</ecNumber>
    </recommendedName>
    <alternativeName>
        <fullName evidence="14">Phosphohexokinase</fullName>
    </alternativeName>
</protein>
<dbReference type="InterPro" id="IPR022953">
    <property type="entry name" value="ATP_PFK"/>
</dbReference>
<keyword evidence="17" id="KW-1185">Reference proteome</keyword>
<evidence type="ECO:0000256" key="13">
    <source>
        <dbReference type="ARBA" id="ARBA00048070"/>
    </source>
</evidence>
<feature type="binding site" evidence="14">
    <location>
        <begin position="28"/>
        <end position="32"/>
    </location>
    <ligand>
        <name>ADP</name>
        <dbReference type="ChEBI" id="CHEBI:456216"/>
        <note>allosteric activator; ligand shared between dimeric partners</note>
    </ligand>
</feature>
<organism evidence="16 17">
    <name type="scientific">Bdellovibrio svalbardensis</name>
    <dbReference type="NCBI Taxonomy" id="2972972"/>
    <lineage>
        <taxon>Bacteria</taxon>
        <taxon>Pseudomonadati</taxon>
        <taxon>Bdellovibrionota</taxon>
        <taxon>Bdellovibrionia</taxon>
        <taxon>Bdellovibrionales</taxon>
        <taxon>Pseudobdellovibrionaceae</taxon>
        <taxon>Bdellovibrio</taxon>
    </lineage>
</organism>
<dbReference type="PROSITE" id="PS00433">
    <property type="entry name" value="PHOSPHOFRUCTOKINASE"/>
    <property type="match status" value="1"/>
</dbReference>
<dbReference type="Gene3D" id="3.40.50.450">
    <property type="match status" value="1"/>
</dbReference>
<dbReference type="InterPro" id="IPR015912">
    <property type="entry name" value="Phosphofructokinase_CS"/>
</dbReference>
<dbReference type="Pfam" id="PF00365">
    <property type="entry name" value="PFK"/>
    <property type="match status" value="1"/>
</dbReference>
<keyword evidence="11 14" id="KW-0460">Magnesium</keyword>
<keyword evidence="4 14" id="KW-0963">Cytoplasm</keyword>
<feature type="binding site" evidence="14">
    <location>
        <position position="170"/>
    </location>
    <ligand>
        <name>substrate</name>
        <note>ligand shared between dimeric partners</note>
    </ligand>
</feature>
<keyword evidence="5 14" id="KW-0021">Allosteric enzyme</keyword>
<feature type="domain" description="Phosphofructokinase" evidence="15">
    <location>
        <begin position="10"/>
        <end position="284"/>
    </location>
</feature>
<keyword evidence="12 14" id="KW-0324">Glycolysis</keyword>
<comment type="pathway">
    <text evidence="3 14">Carbohydrate degradation; glycolysis; D-glyceraldehyde 3-phosphate and glycerone phosphate from D-glucose: step 3/4.</text>
</comment>
<dbReference type="InterPro" id="IPR012828">
    <property type="entry name" value="PFKA_ATP_prok"/>
</dbReference>